<comment type="cofactor">
    <cofactor evidence="2">
        <name>Mg(2+)</name>
        <dbReference type="ChEBI" id="CHEBI:18420"/>
    </cofactor>
</comment>
<dbReference type="InterPro" id="IPR027417">
    <property type="entry name" value="P-loop_NTPase"/>
</dbReference>
<keyword evidence="2" id="KW-0460">Magnesium</keyword>
<keyword evidence="2" id="KW-0547">Nucleotide-binding</keyword>
<feature type="binding site" evidence="2">
    <location>
        <position position="43"/>
    </location>
    <ligand>
        <name>substrate</name>
    </ligand>
</feature>
<sequence length="230" mass="24178">MSNPAFFITGTDTDAGKTTIAGGLLYAAQQQGLSTLATKPVASGCSLSPEGLRNADALHLQAYSTVSAAYEEINPFAFEPPIAPHIAAAKENRLLNTASLLPKVQAILAKGADFTLVEGAGGWHVPLNQTERLSDLALQLQLPVILVVGIRLGCINHALLTMDAIQHAGLPLAGWVANQIEPHTEAAQENIDCLKISMRAPCLGVIPHQPHLTAADVAQHIDLSPLLSKA</sequence>
<gene>
    <name evidence="2 3" type="primary">bioD</name>
    <name evidence="3" type="ORF">GCM10023337_20990</name>
</gene>
<comment type="subunit">
    <text evidence="2">Homodimer.</text>
</comment>
<keyword evidence="2" id="KW-0963">Cytoplasm</keyword>
<feature type="active site" evidence="2">
    <location>
        <position position="39"/>
    </location>
</feature>
<comment type="caution">
    <text evidence="3">The sequence shown here is derived from an EMBL/GenBank/DDBJ whole genome shotgun (WGS) entry which is preliminary data.</text>
</comment>
<dbReference type="CDD" id="cd03109">
    <property type="entry name" value="DTBS"/>
    <property type="match status" value="1"/>
</dbReference>
<dbReference type="SUPFAM" id="SSF52540">
    <property type="entry name" value="P-loop containing nucleoside triphosphate hydrolases"/>
    <property type="match status" value="1"/>
</dbReference>
<comment type="caution">
    <text evidence="2">Lacks conserved residue(s) required for the propagation of feature annotation.</text>
</comment>
<keyword evidence="4" id="KW-1185">Reference proteome</keyword>
<dbReference type="InterPro" id="IPR004472">
    <property type="entry name" value="DTB_synth_BioD"/>
</dbReference>
<dbReference type="EMBL" id="BAABKD010000011">
    <property type="protein sequence ID" value="GAA5092919.1"/>
    <property type="molecule type" value="Genomic_DNA"/>
</dbReference>
<reference evidence="4" key="1">
    <citation type="journal article" date="2019" name="Int. J. Syst. Evol. Microbiol.">
        <title>The Global Catalogue of Microorganisms (GCM) 10K type strain sequencing project: providing services to taxonomists for standard genome sequencing and annotation.</title>
        <authorList>
            <consortium name="The Broad Institute Genomics Platform"/>
            <consortium name="The Broad Institute Genome Sequencing Center for Infectious Disease"/>
            <person name="Wu L."/>
            <person name="Ma J."/>
        </authorList>
    </citation>
    <scope>NUCLEOTIDE SEQUENCE [LARGE SCALE GENOMIC DNA]</scope>
    <source>
        <strain evidence="4">JCM 18423</strain>
    </source>
</reference>
<feature type="binding site" evidence="2">
    <location>
        <position position="18"/>
    </location>
    <ligand>
        <name>Mg(2+)</name>
        <dbReference type="ChEBI" id="CHEBI:18420"/>
    </ligand>
</feature>
<dbReference type="Pfam" id="PF13500">
    <property type="entry name" value="AAA_26"/>
    <property type="match status" value="1"/>
</dbReference>
<feature type="binding site" evidence="2">
    <location>
        <position position="56"/>
    </location>
    <ligand>
        <name>Mg(2+)</name>
        <dbReference type="ChEBI" id="CHEBI:18420"/>
    </ligand>
</feature>
<feature type="binding site" evidence="2">
    <location>
        <position position="118"/>
    </location>
    <ligand>
        <name>Mg(2+)</name>
        <dbReference type="ChEBI" id="CHEBI:18420"/>
    </ligand>
</feature>
<dbReference type="NCBIfam" id="TIGR00347">
    <property type="entry name" value="bioD"/>
    <property type="match status" value="1"/>
</dbReference>
<feature type="binding site" evidence="2">
    <location>
        <position position="56"/>
    </location>
    <ligand>
        <name>ATP</name>
        <dbReference type="ChEBI" id="CHEBI:30616"/>
    </ligand>
</feature>
<dbReference type="Gene3D" id="3.40.50.300">
    <property type="entry name" value="P-loop containing nucleotide triphosphate hydrolases"/>
    <property type="match status" value="1"/>
</dbReference>
<evidence type="ECO:0000313" key="4">
    <source>
        <dbReference type="Proteomes" id="UP001500227"/>
    </source>
</evidence>
<dbReference type="Proteomes" id="UP001500227">
    <property type="component" value="Unassembled WGS sequence"/>
</dbReference>
<comment type="similarity">
    <text evidence="2">Belongs to the dethiobiotin synthetase family.</text>
</comment>
<comment type="catalytic activity">
    <reaction evidence="2">
        <text>(7R,8S)-7,8-diammoniononanoate + CO2 + ATP = (4R,5S)-dethiobiotin + ADP + phosphate + 3 H(+)</text>
        <dbReference type="Rhea" id="RHEA:15805"/>
        <dbReference type="ChEBI" id="CHEBI:15378"/>
        <dbReference type="ChEBI" id="CHEBI:16526"/>
        <dbReference type="ChEBI" id="CHEBI:30616"/>
        <dbReference type="ChEBI" id="CHEBI:43474"/>
        <dbReference type="ChEBI" id="CHEBI:149469"/>
        <dbReference type="ChEBI" id="CHEBI:149473"/>
        <dbReference type="ChEBI" id="CHEBI:456216"/>
        <dbReference type="EC" id="6.3.3.3"/>
    </reaction>
</comment>
<evidence type="ECO:0000256" key="1">
    <source>
        <dbReference type="ARBA" id="ARBA00022756"/>
    </source>
</evidence>
<feature type="binding site" evidence="2">
    <location>
        <begin position="118"/>
        <end position="121"/>
    </location>
    <ligand>
        <name>ATP</name>
        <dbReference type="ChEBI" id="CHEBI:30616"/>
    </ligand>
</feature>
<feature type="binding site" evidence="2">
    <location>
        <begin position="178"/>
        <end position="179"/>
    </location>
    <ligand>
        <name>ATP</name>
        <dbReference type="ChEBI" id="CHEBI:30616"/>
    </ligand>
</feature>
<dbReference type="PANTHER" id="PTHR43210">
    <property type="entry name" value="DETHIOBIOTIN SYNTHETASE"/>
    <property type="match status" value="1"/>
</dbReference>
<dbReference type="PIRSF" id="PIRSF006755">
    <property type="entry name" value="DTB_synth"/>
    <property type="match status" value="1"/>
</dbReference>
<dbReference type="EC" id="6.3.3.3" evidence="2"/>
<keyword evidence="2" id="KW-0479">Metal-binding</keyword>
<evidence type="ECO:0000256" key="2">
    <source>
        <dbReference type="HAMAP-Rule" id="MF_00336"/>
    </source>
</evidence>
<dbReference type="PANTHER" id="PTHR43210:SF5">
    <property type="entry name" value="DETHIOBIOTIN SYNTHETASE"/>
    <property type="match status" value="1"/>
</dbReference>
<comment type="pathway">
    <text evidence="2">Cofactor biosynthesis; biotin biosynthesis; biotin from 7,8-diaminononanoate: step 1/2.</text>
</comment>
<keyword evidence="1 2" id="KW-0093">Biotin biosynthesis</keyword>
<evidence type="ECO:0000313" key="3">
    <source>
        <dbReference type="EMBL" id="GAA5092919.1"/>
    </source>
</evidence>
<comment type="subcellular location">
    <subcellularLocation>
        <location evidence="2">Cytoplasm</location>
    </subcellularLocation>
</comment>
<accession>A0ABP9MCH8</accession>
<name>A0ABP9MCH8_9BURK</name>
<protein>
    <recommendedName>
        <fullName evidence="2">ATP-dependent dethiobiotin synthetase BioD</fullName>
        <ecNumber evidence="2">6.3.3.3</ecNumber>
    </recommendedName>
    <alternativeName>
        <fullName evidence="2">DTB synthetase</fullName>
        <shortName evidence="2">DTBS</shortName>
    </alternativeName>
    <alternativeName>
        <fullName evidence="2">Dethiobiotin synthase</fullName>
    </alternativeName>
</protein>
<comment type="function">
    <text evidence="2">Catalyzes a mechanistically unusual reaction, the ATP-dependent insertion of CO2 between the N7 and N8 nitrogen atoms of 7,8-diaminopelargonic acid (DAPA, also called 7,8-diammoniononanoate) to form a ureido ring.</text>
</comment>
<dbReference type="RefSeq" id="WP_345371648.1">
    <property type="nucleotide sequence ID" value="NZ_BAABKD010000011.1"/>
</dbReference>
<proteinExistence type="inferred from homology"/>
<organism evidence="3 4">
    <name type="scientific">Paenalcaligenes hermetiae</name>
    <dbReference type="NCBI Taxonomy" id="1157987"/>
    <lineage>
        <taxon>Bacteria</taxon>
        <taxon>Pseudomonadati</taxon>
        <taxon>Pseudomonadota</taxon>
        <taxon>Betaproteobacteria</taxon>
        <taxon>Burkholderiales</taxon>
        <taxon>Alcaligenaceae</taxon>
        <taxon>Paenalcaligenes</taxon>
    </lineage>
</organism>
<feature type="binding site" evidence="2">
    <location>
        <begin position="14"/>
        <end position="19"/>
    </location>
    <ligand>
        <name>ATP</name>
        <dbReference type="ChEBI" id="CHEBI:30616"/>
    </ligand>
</feature>
<dbReference type="HAMAP" id="MF_00336">
    <property type="entry name" value="BioD"/>
    <property type="match status" value="1"/>
</dbReference>
<keyword evidence="2" id="KW-0067">ATP-binding</keyword>
<keyword evidence="2" id="KW-0436">Ligase</keyword>